<dbReference type="Proteomes" id="UP000654279">
    <property type="component" value="Unassembled WGS sequence"/>
</dbReference>
<sequence length="402" mass="44021">MRQIAIFTMGTRGDVQPYLELGRALTEAGMGVTLGTHPCWEGLVRAAGIGFAPIGPDIDIQQEAAAIRGRSKSPMTSMLKTMNFVFQIIKNASGDIYASCRDKDLIVVSHSQMGATEAEALGLPTVNVTLQTEMIAQPGRPRGPGGRAIDALIGRQMARPYNKIRKLYGLWWVSSMDEVMSPRLNLIPISRYVVQANPYWDGRNQIVGYWYHEDEGYQPPEALRAFLEAGEPPAILALGAMAFESRQEREKLDLFVRALQNAGMRAVIQGFNKSLEGYELPGTMLSCGAVPHSWLFRQGGCVIHHCGFGTSAAAMLYGAPSVPVPHVLDQFAFAQRLYELGVGVEPVRADALSEQRLTRALEQVKDQREALAGRAAALSRKMRAENGLEKAVALIQDVLENP</sequence>
<evidence type="ECO:0000259" key="2">
    <source>
        <dbReference type="Pfam" id="PF03033"/>
    </source>
</evidence>
<dbReference type="GO" id="GO:0008194">
    <property type="term" value="F:UDP-glycosyltransferase activity"/>
    <property type="evidence" value="ECO:0007669"/>
    <property type="project" value="InterPro"/>
</dbReference>
<dbReference type="InterPro" id="IPR050426">
    <property type="entry name" value="Glycosyltransferase_28"/>
</dbReference>
<dbReference type="PANTHER" id="PTHR48050:SF13">
    <property type="entry name" value="STEROL 3-BETA-GLUCOSYLTRANSFERASE UGT80A2"/>
    <property type="match status" value="1"/>
</dbReference>
<feature type="coiled-coil region" evidence="1">
    <location>
        <begin position="354"/>
        <end position="381"/>
    </location>
</feature>
<organism evidence="4 5">
    <name type="scientific">Luoshenia tenuis</name>
    <dbReference type="NCBI Taxonomy" id="2763654"/>
    <lineage>
        <taxon>Bacteria</taxon>
        <taxon>Bacillati</taxon>
        <taxon>Bacillota</taxon>
        <taxon>Clostridia</taxon>
        <taxon>Christensenellales</taxon>
        <taxon>Christensenellaceae</taxon>
        <taxon>Luoshenia</taxon>
    </lineage>
</organism>
<dbReference type="Pfam" id="PF03033">
    <property type="entry name" value="Glyco_transf_28"/>
    <property type="match status" value="1"/>
</dbReference>
<evidence type="ECO:0000313" key="4">
    <source>
        <dbReference type="EMBL" id="MBC8529615.1"/>
    </source>
</evidence>
<dbReference type="GO" id="GO:0033072">
    <property type="term" value="P:vancomycin biosynthetic process"/>
    <property type="evidence" value="ECO:0007669"/>
    <property type="project" value="UniProtKB-ARBA"/>
</dbReference>
<feature type="domain" description="Erythromycin biosynthesis protein CIII-like C-terminal" evidence="3">
    <location>
        <begin position="279"/>
        <end position="384"/>
    </location>
</feature>
<dbReference type="InterPro" id="IPR010610">
    <property type="entry name" value="EryCIII-like_C"/>
</dbReference>
<dbReference type="EMBL" id="JACRSO010000003">
    <property type="protein sequence ID" value="MBC8529615.1"/>
    <property type="molecule type" value="Genomic_DNA"/>
</dbReference>
<keyword evidence="5" id="KW-1185">Reference proteome</keyword>
<keyword evidence="1" id="KW-0175">Coiled coil</keyword>
<dbReference type="Pfam" id="PF06722">
    <property type="entry name" value="EryCIII-like_C"/>
    <property type="match status" value="1"/>
</dbReference>
<dbReference type="CDD" id="cd03784">
    <property type="entry name" value="GT1_Gtf-like"/>
    <property type="match status" value="1"/>
</dbReference>
<feature type="domain" description="Glycosyltransferase family 28 N-terminal" evidence="2">
    <location>
        <begin position="4"/>
        <end position="90"/>
    </location>
</feature>
<dbReference type="AlphaFoldDB" id="A0A926CZI9"/>
<dbReference type="InterPro" id="IPR004276">
    <property type="entry name" value="GlycoTrans_28_N"/>
</dbReference>
<dbReference type="InterPro" id="IPR002213">
    <property type="entry name" value="UDP_glucos_trans"/>
</dbReference>
<reference evidence="4" key="1">
    <citation type="submission" date="2020-08" db="EMBL/GenBank/DDBJ databases">
        <title>Genome public.</title>
        <authorList>
            <person name="Liu C."/>
            <person name="Sun Q."/>
        </authorList>
    </citation>
    <scope>NUCLEOTIDE SEQUENCE</scope>
    <source>
        <strain evidence="4">NSJ-44</strain>
    </source>
</reference>
<dbReference type="Gene3D" id="3.40.50.2000">
    <property type="entry name" value="Glycogen Phosphorylase B"/>
    <property type="match status" value="2"/>
</dbReference>
<evidence type="ECO:0000259" key="3">
    <source>
        <dbReference type="Pfam" id="PF06722"/>
    </source>
</evidence>
<accession>A0A926CZI9</accession>
<dbReference type="GO" id="GO:0005975">
    <property type="term" value="P:carbohydrate metabolic process"/>
    <property type="evidence" value="ECO:0007669"/>
    <property type="project" value="InterPro"/>
</dbReference>
<protein>
    <submittedName>
        <fullName evidence="4">Glycosyltransferase family 1 protein</fullName>
    </submittedName>
</protein>
<gene>
    <name evidence="4" type="ORF">H8699_09270</name>
</gene>
<dbReference type="PANTHER" id="PTHR48050">
    <property type="entry name" value="STEROL 3-BETA-GLUCOSYLTRANSFERASE"/>
    <property type="match status" value="1"/>
</dbReference>
<dbReference type="GO" id="GO:0016758">
    <property type="term" value="F:hexosyltransferase activity"/>
    <property type="evidence" value="ECO:0007669"/>
    <property type="project" value="InterPro"/>
</dbReference>
<dbReference type="SUPFAM" id="SSF53756">
    <property type="entry name" value="UDP-Glycosyltransferase/glycogen phosphorylase"/>
    <property type="match status" value="1"/>
</dbReference>
<proteinExistence type="predicted"/>
<evidence type="ECO:0000256" key="1">
    <source>
        <dbReference type="SAM" id="Coils"/>
    </source>
</evidence>
<evidence type="ECO:0000313" key="5">
    <source>
        <dbReference type="Proteomes" id="UP000654279"/>
    </source>
</evidence>
<comment type="caution">
    <text evidence="4">The sequence shown here is derived from an EMBL/GenBank/DDBJ whole genome shotgun (WGS) entry which is preliminary data.</text>
</comment>
<dbReference type="RefSeq" id="WP_249285432.1">
    <property type="nucleotide sequence ID" value="NZ_JACRSO010000003.1"/>
</dbReference>
<name>A0A926CZI9_9FIRM</name>